<gene>
    <name evidence="4" type="ORF">S03H2_12469</name>
</gene>
<dbReference type="InterPro" id="IPR004042">
    <property type="entry name" value="Intein_endonuc_central"/>
</dbReference>
<name>X1FMF2_9ZZZZ</name>
<evidence type="ECO:0000256" key="1">
    <source>
        <dbReference type="ARBA" id="ARBA00022813"/>
    </source>
</evidence>
<sequence>KISADVAWLIGFFCAEGSAFIHKRQTGLLKNGQPKISKASIVSFTNKNRKLLEKTARIIQETFNIKMGFIQDKRTEVWNLTISNPLLYQFFSTSCNTDKPYIKGRKGYRKQVPEFIFNSPKFIIRHFLDGYLLGDGCKMHREILAWSSVSKELRDGIALLFRLFGKKVKIYQRDESKRNRQQNYLGYIRNAEGRSSLTMLEEFRSVSNEEITKIDILPSEDWVYDLEVRNGKDSRYDTFLSQDWILLHNTMNPETYASTFTIDEALLDRFYAILPVPDFQKARATQLEEVIKLNFSDRSNGDAEITTIKENLIAIEETYKELQATEQFFAGVTEFVATFFEALLSQKQFAQEIYLSPRKAIQVTSEILAITAAQMVLKSQELGKILAERAALKALTYTIAIPLQLPEDKIKELFEQLKPTLFRFNLSPADKIRLELGKLDQSEVYQFFL</sequence>
<dbReference type="AlphaFoldDB" id="X1FMF2"/>
<dbReference type="InterPro" id="IPR027434">
    <property type="entry name" value="Homing_endonucl"/>
</dbReference>
<feature type="non-terminal residue" evidence="4">
    <location>
        <position position="1"/>
    </location>
</feature>
<dbReference type="Gene3D" id="3.10.28.10">
    <property type="entry name" value="Homing endonucleases"/>
    <property type="match status" value="1"/>
</dbReference>
<dbReference type="SUPFAM" id="SSF55608">
    <property type="entry name" value="Homing endonucleases"/>
    <property type="match status" value="2"/>
</dbReference>
<evidence type="ECO:0000256" key="2">
    <source>
        <dbReference type="ARBA" id="ARBA00023000"/>
    </source>
</evidence>
<dbReference type="Pfam" id="PF14528">
    <property type="entry name" value="LAGLIDADG_3"/>
    <property type="match status" value="1"/>
</dbReference>
<comment type="caution">
    <text evidence="4">The sequence shown here is derived from an EMBL/GenBank/DDBJ whole genome shotgun (WGS) entry which is preliminary data.</text>
</comment>
<dbReference type="EMBL" id="BARU01006344">
    <property type="protein sequence ID" value="GAH46866.1"/>
    <property type="molecule type" value="Genomic_DNA"/>
</dbReference>
<dbReference type="GO" id="GO:0004519">
    <property type="term" value="F:endonuclease activity"/>
    <property type="evidence" value="ECO:0007669"/>
    <property type="project" value="InterPro"/>
</dbReference>
<evidence type="ECO:0000313" key="4">
    <source>
        <dbReference type="EMBL" id="GAH46866.1"/>
    </source>
</evidence>
<feature type="non-terminal residue" evidence="4">
    <location>
        <position position="449"/>
    </location>
</feature>
<feature type="domain" description="DOD-type homing endonuclease" evidence="3">
    <location>
        <begin position="9"/>
        <end position="166"/>
    </location>
</feature>
<keyword evidence="2" id="KW-0651">Protein splicing</keyword>
<reference evidence="4" key="1">
    <citation type="journal article" date="2014" name="Front. Microbiol.">
        <title>High frequency of phylogenetically diverse reductive dehalogenase-homologous genes in deep subseafloor sedimentary metagenomes.</title>
        <authorList>
            <person name="Kawai M."/>
            <person name="Futagami T."/>
            <person name="Toyoda A."/>
            <person name="Takaki Y."/>
            <person name="Nishi S."/>
            <person name="Hori S."/>
            <person name="Arai W."/>
            <person name="Tsubouchi T."/>
            <person name="Morono Y."/>
            <person name="Uchiyama I."/>
            <person name="Ito T."/>
            <person name="Fujiyama A."/>
            <person name="Inagaki F."/>
            <person name="Takami H."/>
        </authorList>
    </citation>
    <scope>NUCLEOTIDE SEQUENCE</scope>
    <source>
        <strain evidence="4">Expedition CK06-06</strain>
    </source>
</reference>
<dbReference type="PROSITE" id="PS50819">
    <property type="entry name" value="INTEIN_ENDONUCLEASE"/>
    <property type="match status" value="1"/>
</dbReference>
<accession>X1FMF2</accession>
<dbReference type="PROSITE" id="PS50818">
    <property type="entry name" value="INTEIN_C_TER"/>
    <property type="match status" value="1"/>
</dbReference>
<organism evidence="4">
    <name type="scientific">marine sediment metagenome</name>
    <dbReference type="NCBI Taxonomy" id="412755"/>
    <lineage>
        <taxon>unclassified sequences</taxon>
        <taxon>metagenomes</taxon>
        <taxon>ecological metagenomes</taxon>
    </lineage>
</organism>
<dbReference type="InterPro" id="IPR004860">
    <property type="entry name" value="LAGLIDADG_dom"/>
</dbReference>
<keyword evidence="1" id="KW-0068">Autocatalytic cleavage</keyword>
<protein>
    <recommendedName>
        <fullName evidence="3">DOD-type homing endonuclease domain-containing protein</fullName>
    </recommendedName>
</protein>
<dbReference type="InterPro" id="IPR030934">
    <property type="entry name" value="Intein_C"/>
</dbReference>
<proteinExistence type="predicted"/>
<evidence type="ECO:0000259" key="3">
    <source>
        <dbReference type="PROSITE" id="PS50819"/>
    </source>
</evidence>